<organism evidence="2 3">
    <name type="scientific">Trichogramma kaykai</name>
    <dbReference type="NCBI Taxonomy" id="54128"/>
    <lineage>
        <taxon>Eukaryota</taxon>
        <taxon>Metazoa</taxon>
        <taxon>Ecdysozoa</taxon>
        <taxon>Arthropoda</taxon>
        <taxon>Hexapoda</taxon>
        <taxon>Insecta</taxon>
        <taxon>Pterygota</taxon>
        <taxon>Neoptera</taxon>
        <taxon>Endopterygota</taxon>
        <taxon>Hymenoptera</taxon>
        <taxon>Apocrita</taxon>
        <taxon>Proctotrupomorpha</taxon>
        <taxon>Chalcidoidea</taxon>
        <taxon>Trichogrammatidae</taxon>
        <taxon>Trichogramma</taxon>
    </lineage>
</organism>
<protein>
    <submittedName>
        <fullName evidence="2">Uncharacterized protein</fullName>
    </submittedName>
</protein>
<evidence type="ECO:0000313" key="2">
    <source>
        <dbReference type="EMBL" id="KAL3397284.1"/>
    </source>
</evidence>
<keyword evidence="3" id="KW-1185">Reference proteome</keyword>
<comment type="caution">
    <text evidence="2">The sequence shown here is derived from an EMBL/GenBank/DDBJ whole genome shotgun (WGS) entry which is preliminary data.</text>
</comment>
<gene>
    <name evidence="2" type="ORF">TKK_008853</name>
</gene>
<dbReference type="AlphaFoldDB" id="A0ABD2WW12"/>
<proteinExistence type="predicted"/>
<evidence type="ECO:0000256" key="1">
    <source>
        <dbReference type="SAM" id="MobiDB-lite"/>
    </source>
</evidence>
<feature type="region of interest" description="Disordered" evidence="1">
    <location>
        <begin position="6"/>
        <end position="26"/>
    </location>
</feature>
<evidence type="ECO:0000313" key="3">
    <source>
        <dbReference type="Proteomes" id="UP001627154"/>
    </source>
</evidence>
<reference evidence="2 3" key="1">
    <citation type="journal article" date="2024" name="bioRxiv">
        <title>A reference genome for Trichogramma kaykai: A tiny desert-dwelling parasitoid wasp with competing sex-ratio distorters.</title>
        <authorList>
            <person name="Culotta J."/>
            <person name="Lindsey A.R."/>
        </authorList>
    </citation>
    <scope>NUCLEOTIDE SEQUENCE [LARGE SCALE GENOMIC DNA]</scope>
    <source>
        <strain evidence="2 3">KSX58</strain>
    </source>
</reference>
<accession>A0ABD2WW12</accession>
<dbReference type="Proteomes" id="UP001627154">
    <property type="component" value="Unassembled WGS sequence"/>
</dbReference>
<name>A0ABD2WW12_9HYME</name>
<feature type="compositionally biased region" description="Low complexity" evidence="1">
    <location>
        <begin position="10"/>
        <end position="24"/>
    </location>
</feature>
<dbReference type="EMBL" id="JBJJXI010000066">
    <property type="protein sequence ID" value="KAL3397284.1"/>
    <property type="molecule type" value="Genomic_DNA"/>
</dbReference>
<sequence length="163" mass="17999">MEIYYEAKGSKITSRPCSSSSTSSDGREYIEKWPVQLPLNRQVSSRKGQKGARSCTLLCTWTRRRRRAKQSARRISRRQLVDPTYDIYTTTASTQTCMYSLCIGSYTAGAKAAAGGGGNSLLFPSNTCAERATAQLVAGSENIEYFLVFALVLVEDTCVRRGK</sequence>